<accession>A0AB34JQ10</accession>
<dbReference type="GO" id="GO:0003712">
    <property type="term" value="F:transcription coregulator activity"/>
    <property type="evidence" value="ECO:0007669"/>
    <property type="project" value="UniProtKB-UniRule"/>
</dbReference>
<evidence type="ECO:0000256" key="5">
    <source>
        <dbReference type="ARBA" id="ARBA00023163"/>
    </source>
</evidence>
<evidence type="ECO:0000256" key="6">
    <source>
        <dbReference type="ARBA" id="ARBA00023242"/>
    </source>
</evidence>
<evidence type="ECO:0000259" key="8">
    <source>
        <dbReference type="Pfam" id="PF08638"/>
    </source>
</evidence>
<protein>
    <recommendedName>
        <fullName evidence="7">Mediator of RNA polymerase II transcription subunit 14</fullName>
    </recommendedName>
    <alternativeName>
        <fullName evidence="7">Mediator complex subunit 14</fullName>
    </alternativeName>
</protein>
<keyword evidence="5 7" id="KW-0804">Transcription</keyword>
<sequence>MPSVVPLSDVCEAAVQDLHSRLAELAERLSPPVADAEKRRMIRAYLAYARSLLLRLLVIARWSKEGGISPRDWETLGAAEESSNLLRRAADSLYFVHEELPRSCAPPYDVRAAMEVLGTGRYTQLPRALQAPAPRAPPSQQATSAALHWLRGVLRVRRAAWKLPHGMRLRETRGCVVCHVAGEYEMALSAQPQPEAPWRLLRLHHLVGADASAGSTSRWERLKASLQAKLDALPAQPLLELHEEVHSACCTMALHTLHSQAVGLMRGQWSGRLKAELQQAADGAAAALRLTYTFHAPAAGVKRPRSEAEAPPLSPGQAVLEVVPGEPCGMRVSHVPQLWHAPDPTAAAAAAAAAADADADADADTDDGSLHAVRMESLSAEALLVRALRARSVTRLQQVRRLVGSALQIDEAAAVPTLRISAVLALGAQPRDGKLVQLGAPTDVSLLASESSEAMTAMVRILRRREAVQHAAFAIGAVPKPSPSFAVSPPATPAAAPAAAAEGKAAPAAAAAEGKAAAAPAAAAEGKAALATAAFAKLGGVGGTEWKPLELTGMRQRQLAELWLELPWLMGWHLQVRFATSEALVVTDFWLVHSTLTTSDGRKQTPLPKRAVRLPTVRPKVPPCQRDEASEALLEMQAVCAHALTIGTQAEFQLQLEAAELKAEVTSENTLQVAPLPASACCPPLPEGMLGPHLRVAPLIVALPGGGWQATVPLMEAPKCTGCIFGSECPSGAQMSFDEAGCHLRYLSLTPTSLHRLLLDLQSLAMVRAMLLRLEEFRAGGAPGMAGLRVLSASSKGLLLLTQTRKRVSLVCGGSEGTRASILQDVAATRPLLQMRLRIDGRVPPGEAQAALAAMLRTASVFDLLTCEALAPMGVLC</sequence>
<reference evidence="9 10" key="1">
    <citation type="journal article" date="2024" name="Science">
        <title>Giant polyketide synthase enzymes in the biosynthesis of giant marine polyether toxins.</title>
        <authorList>
            <person name="Fallon T.R."/>
            <person name="Shende V.V."/>
            <person name="Wierzbicki I.H."/>
            <person name="Pendleton A.L."/>
            <person name="Watervoot N.F."/>
            <person name="Auber R.P."/>
            <person name="Gonzalez D.J."/>
            <person name="Wisecaver J.H."/>
            <person name="Moore B.S."/>
        </authorList>
    </citation>
    <scope>NUCLEOTIDE SEQUENCE [LARGE SCALE GENOMIC DNA]</scope>
    <source>
        <strain evidence="9 10">12B1</strain>
    </source>
</reference>
<dbReference type="GO" id="GO:0016592">
    <property type="term" value="C:mediator complex"/>
    <property type="evidence" value="ECO:0007669"/>
    <property type="project" value="UniProtKB-UniRule"/>
</dbReference>
<evidence type="ECO:0000256" key="2">
    <source>
        <dbReference type="ARBA" id="ARBA00007813"/>
    </source>
</evidence>
<keyword evidence="10" id="KW-1185">Reference proteome</keyword>
<evidence type="ECO:0000256" key="3">
    <source>
        <dbReference type="ARBA" id="ARBA00023015"/>
    </source>
</evidence>
<evidence type="ECO:0000313" key="10">
    <source>
        <dbReference type="Proteomes" id="UP001515480"/>
    </source>
</evidence>
<evidence type="ECO:0000256" key="7">
    <source>
        <dbReference type="RuleBase" id="RU365082"/>
    </source>
</evidence>
<dbReference type="Pfam" id="PF08638">
    <property type="entry name" value="Med14"/>
    <property type="match status" value="1"/>
</dbReference>
<dbReference type="Proteomes" id="UP001515480">
    <property type="component" value="Unassembled WGS sequence"/>
</dbReference>
<comment type="similarity">
    <text evidence="2 7">Belongs to the Mediator complex subunit 14 family.</text>
</comment>
<evidence type="ECO:0000256" key="1">
    <source>
        <dbReference type="ARBA" id="ARBA00004123"/>
    </source>
</evidence>
<organism evidence="9 10">
    <name type="scientific">Prymnesium parvum</name>
    <name type="common">Toxic golden alga</name>
    <dbReference type="NCBI Taxonomy" id="97485"/>
    <lineage>
        <taxon>Eukaryota</taxon>
        <taxon>Haptista</taxon>
        <taxon>Haptophyta</taxon>
        <taxon>Prymnesiophyceae</taxon>
        <taxon>Prymnesiales</taxon>
        <taxon>Prymnesiaceae</taxon>
        <taxon>Prymnesium</taxon>
    </lineage>
</organism>
<proteinExistence type="inferred from homology"/>
<comment type="subcellular location">
    <subcellularLocation>
        <location evidence="1 7">Nucleus</location>
    </subcellularLocation>
</comment>
<dbReference type="GO" id="GO:0070847">
    <property type="term" value="C:core mediator complex"/>
    <property type="evidence" value="ECO:0007669"/>
    <property type="project" value="TreeGrafter"/>
</dbReference>
<comment type="caution">
    <text evidence="9">The sequence shown here is derived from an EMBL/GenBank/DDBJ whole genome shotgun (WGS) entry which is preliminary data.</text>
</comment>
<dbReference type="AlphaFoldDB" id="A0AB34JQ10"/>
<dbReference type="PANTHER" id="PTHR12809:SF2">
    <property type="entry name" value="MEDIATOR OF RNA POLYMERASE II TRANSCRIPTION SUBUNIT 14"/>
    <property type="match status" value="1"/>
</dbReference>
<comment type="subunit">
    <text evidence="7">Component of the Mediator complex.</text>
</comment>
<dbReference type="InterPro" id="IPR055122">
    <property type="entry name" value="Med14_N"/>
</dbReference>
<dbReference type="EMBL" id="JBGBPQ010000006">
    <property type="protein sequence ID" value="KAL1522832.1"/>
    <property type="molecule type" value="Genomic_DNA"/>
</dbReference>
<evidence type="ECO:0000313" key="9">
    <source>
        <dbReference type="EMBL" id="KAL1522832.1"/>
    </source>
</evidence>
<keyword evidence="3 7" id="KW-0805">Transcription regulation</keyword>
<gene>
    <name evidence="9" type="ORF">AB1Y20_017801</name>
</gene>
<evidence type="ECO:0000256" key="4">
    <source>
        <dbReference type="ARBA" id="ARBA00023159"/>
    </source>
</evidence>
<keyword evidence="4 7" id="KW-0010">Activator</keyword>
<name>A0AB34JQ10_PRYPA</name>
<keyword evidence="6 7" id="KW-0539">Nucleus</keyword>
<dbReference type="InterPro" id="IPR013947">
    <property type="entry name" value="Mediator_Med14"/>
</dbReference>
<comment type="function">
    <text evidence="7">Component of the Mediator complex, a coactivator involved in the regulated transcription of nearly all RNA polymerase II-dependent genes. Mediator functions as a bridge to convey information from gene-specific regulatory proteins to the basal RNA polymerase II transcription machinery. Mediator is recruited to promoters by direct interactions with regulatory proteins and serves as a scaffold for the assembly of a functional preinitiation complex with RNA polymerase II and the general transcription factors.</text>
</comment>
<dbReference type="GO" id="GO:0006357">
    <property type="term" value="P:regulation of transcription by RNA polymerase II"/>
    <property type="evidence" value="ECO:0007669"/>
    <property type="project" value="InterPro"/>
</dbReference>
<dbReference type="PANTHER" id="PTHR12809">
    <property type="entry name" value="MEDIATOR COMPLEX SUBUNIT"/>
    <property type="match status" value="1"/>
</dbReference>
<feature type="domain" description="Mediator complex subunit MED14 N-terminal" evidence="8">
    <location>
        <begin position="5"/>
        <end position="190"/>
    </location>
</feature>